<proteinExistence type="predicted"/>
<protein>
    <recommendedName>
        <fullName evidence="4">ABC-2 type transport system permease protein</fullName>
    </recommendedName>
</protein>
<feature type="transmembrane region" description="Helical" evidence="1">
    <location>
        <begin position="29"/>
        <end position="48"/>
    </location>
</feature>
<evidence type="ECO:0008006" key="4">
    <source>
        <dbReference type="Google" id="ProtNLM"/>
    </source>
</evidence>
<keyword evidence="1" id="KW-0472">Membrane</keyword>
<accession>A0A1H2CDB9</accession>
<gene>
    <name evidence="2" type="ORF">SAMN04489716_5572</name>
</gene>
<keyword evidence="1" id="KW-0812">Transmembrane</keyword>
<dbReference type="RefSeq" id="WP_092547448.1">
    <property type="nucleotide sequence ID" value="NZ_BOMJ01000043.1"/>
</dbReference>
<dbReference type="AlphaFoldDB" id="A0A1H2CDB9"/>
<feature type="transmembrane region" description="Helical" evidence="1">
    <location>
        <begin position="205"/>
        <end position="224"/>
    </location>
</feature>
<feature type="transmembrane region" description="Helical" evidence="1">
    <location>
        <begin position="132"/>
        <end position="156"/>
    </location>
</feature>
<dbReference type="STRING" id="113562.SAMN04489716_5572"/>
<keyword evidence="3" id="KW-1185">Reference proteome</keyword>
<dbReference type="Proteomes" id="UP000198688">
    <property type="component" value="Chromosome I"/>
</dbReference>
<feature type="transmembrane region" description="Helical" evidence="1">
    <location>
        <begin position="60"/>
        <end position="76"/>
    </location>
</feature>
<reference evidence="2 3" key="1">
    <citation type="submission" date="2016-10" db="EMBL/GenBank/DDBJ databases">
        <authorList>
            <person name="de Groot N.N."/>
        </authorList>
    </citation>
    <scope>NUCLEOTIDE SEQUENCE [LARGE SCALE GENOMIC DNA]</scope>
    <source>
        <strain evidence="2 3">DSM 43941</strain>
    </source>
</reference>
<evidence type="ECO:0000313" key="2">
    <source>
        <dbReference type="EMBL" id="SDT68096.1"/>
    </source>
</evidence>
<evidence type="ECO:0000256" key="1">
    <source>
        <dbReference type="SAM" id="Phobius"/>
    </source>
</evidence>
<feature type="transmembrane region" description="Helical" evidence="1">
    <location>
        <begin position="96"/>
        <end position="120"/>
    </location>
</feature>
<keyword evidence="1" id="KW-1133">Transmembrane helix</keyword>
<name>A0A1H2CDB9_9ACTN</name>
<dbReference type="EMBL" id="LT629758">
    <property type="protein sequence ID" value="SDT68096.1"/>
    <property type="molecule type" value="Genomic_DNA"/>
</dbReference>
<evidence type="ECO:0000313" key="3">
    <source>
        <dbReference type="Proteomes" id="UP000198688"/>
    </source>
</evidence>
<organism evidence="2 3">
    <name type="scientific">Actinoplanes derwentensis</name>
    <dbReference type="NCBI Taxonomy" id="113562"/>
    <lineage>
        <taxon>Bacteria</taxon>
        <taxon>Bacillati</taxon>
        <taxon>Actinomycetota</taxon>
        <taxon>Actinomycetes</taxon>
        <taxon>Micromonosporales</taxon>
        <taxon>Micromonosporaceae</taxon>
        <taxon>Actinoplanes</taxon>
    </lineage>
</organism>
<sequence>MVTVWRLTRLLLVNRLRQEGAARWVERVVVLNLLNIFVLAAVFATAGGRRLAPDILVTQYSYFIPLAALTAGVGAWETELFAGLADEYLLRPGRGLAARLLLGLVESAAPVVLFLTLLLTSAVTRADRLSHLMTAVLMLIVFLLLGTALGYCFGFRHEKAVNNFLTSVAWVLGLGPGPFFQAGDSAILKIFPGGHSLHGQFGPEWGKLAFLLLVGLGLIAWGTAPRRHRSFTR</sequence>